<dbReference type="GO" id="GO:0003677">
    <property type="term" value="F:DNA binding"/>
    <property type="evidence" value="ECO:0007669"/>
    <property type="project" value="InterPro"/>
</dbReference>
<dbReference type="PROSITE" id="PS50048">
    <property type="entry name" value="ZN2_CY6_FUNGAL_2"/>
    <property type="match status" value="1"/>
</dbReference>
<keyword evidence="6" id="KW-1185">Reference proteome</keyword>
<dbReference type="InterPro" id="IPR001138">
    <property type="entry name" value="Zn2Cys6_DnaBD"/>
</dbReference>
<organism evidence="5 6">
    <name type="scientific">Fusarium kuroshium</name>
    <dbReference type="NCBI Taxonomy" id="2010991"/>
    <lineage>
        <taxon>Eukaryota</taxon>
        <taxon>Fungi</taxon>
        <taxon>Dikarya</taxon>
        <taxon>Ascomycota</taxon>
        <taxon>Pezizomycotina</taxon>
        <taxon>Sordariomycetes</taxon>
        <taxon>Hypocreomycetidae</taxon>
        <taxon>Hypocreales</taxon>
        <taxon>Nectriaceae</taxon>
        <taxon>Fusarium</taxon>
        <taxon>Fusarium solani species complex</taxon>
    </lineage>
</organism>
<dbReference type="PANTHER" id="PTHR47785">
    <property type="entry name" value="ZN(II)2CYS6 TRANSCRIPTION FACTOR (EUROFUNG)-RELATED-RELATED"/>
    <property type="match status" value="1"/>
</dbReference>
<dbReference type="GO" id="GO:0006351">
    <property type="term" value="P:DNA-templated transcription"/>
    <property type="evidence" value="ECO:0007669"/>
    <property type="project" value="InterPro"/>
</dbReference>
<dbReference type="GO" id="GO:0000981">
    <property type="term" value="F:DNA-binding transcription factor activity, RNA polymerase II-specific"/>
    <property type="evidence" value="ECO:0007669"/>
    <property type="project" value="InterPro"/>
</dbReference>
<evidence type="ECO:0000256" key="1">
    <source>
        <dbReference type="ARBA" id="ARBA00022723"/>
    </source>
</evidence>
<comment type="caution">
    <text evidence="5">The sequence shown here is derived from an EMBL/GenBank/DDBJ whole genome shotgun (WGS) entry which is preliminary data.</text>
</comment>
<dbReference type="Pfam" id="PF04082">
    <property type="entry name" value="Fungal_trans"/>
    <property type="match status" value="1"/>
</dbReference>
<feature type="compositionally biased region" description="Polar residues" evidence="3">
    <location>
        <begin position="441"/>
        <end position="455"/>
    </location>
</feature>
<evidence type="ECO:0000256" key="2">
    <source>
        <dbReference type="ARBA" id="ARBA00023242"/>
    </source>
</evidence>
<dbReference type="STRING" id="2010991.A0A3M2SGZ9"/>
<dbReference type="Gene3D" id="4.10.240.10">
    <property type="entry name" value="Zn(2)-C6 fungal-type DNA-binding domain"/>
    <property type="match status" value="1"/>
</dbReference>
<dbReference type="CDD" id="cd12148">
    <property type="entry name" value="fungal_TF_MHR"/>
    <property type="match status" value="1"/>
</dbReference>
<dbReference type="InterPro" id="IPR036864">
    <property type="entry name" value="Zn2-C6_fun-type_DNA-bd_sf"/>
</dbReference>
<dbReference type="EMBL" id="NKUJ01000041">
    <property type="protein sequence ID" value="RMJ16836.1"/>
    <property type="molecule type" value="Genomic_DNA"/>
</dbReference>
<sequence>MSESSTTSPRQEDSPPVSHLHPGGGNPPVYRPAANQDWAGHAETQSKRRRLNTTDFAQRKRAAEACQFCRVRKTKCDSARPRCGFCVRNNATCIYKEVQHTVETIPVQVQHEAAPNAEVIARLEEIKEILLRGSQKTYDTSSPTIATDPPETDNIFPATTPNPWARFSHIANNSSSKGRRFPYAALRCEGLLKWPCLADVIPQSATNIDSFLFSPEYREVRKIQGTNHGRGINEHALVPLCEKFLITAHPRNPILDDQELLCHARRATGHGLDWDSSTCLVLLACALGSYATPWIKPREQLCPFDEAQLQALTEAEDQDGAEAYYVAAQKRLGLLGNSIPDIQCFFLAGMFEKTALRPLRAWHHIQQACSRLVTRLLQRGERPSAPFNDLNPENHHLEQRLFWSCLRAESELVFELGETPGNLENFSYPDAFPSPPDNLFDHTSPNTDGSPPSSIDRQRRINEQGWYYYLAEISVRRTVDETLNLLYSQGPEYWMENPAYLIRQYYECEGQVSSCPSILGIAKSRLSCNSRKTFSQMMSLPKGYKHEHPYGASILYDQSSTTFYMPLRVKTYHQRLSL</sequence>
<dbReference type="OrthoDB" id="4356994at2759"/>
<dbReference type="InterPro" id="IPR007219">
    <property type="entry name" value="XnlR_reg_dom"/>
</dbReference>
<dbReference type="PROSITE" id="PS00463">
    <property type="entry name" value="ZN2_CY6_FUNGAL_1"/>
    <property type="match status" value="1"/>
</dbReference>
<evidence type="ECO:0000313" key="6">
    <source>
        <dbReference type="Proteomes" id="UP000277212"/>
    </source>
</evidence>
<protein>
    <recommendedName>
        <fullName evidence="4">Zn(2)-C6 fungal-type domain-containing protein</fullName>
    </recommendedName>
</protein>
<reference evidence="5 6" key="1">
    <citation type="submission" date="2017-06" db="EMBL/GenBank/DDBJ databases">
        <title>Comparative genomic analysis of Ambrosia Fusariam Clade fungi.</title>
        <authorList>
            <person name="Stajich J.E."/>
            <person name="Carrillo J."/>
            <person name="Kijimoto T."/>
            <person name="Eskalen A."/>
            <person name="O'Donnell K."/>
            <person name="Kasson M."/>
        </authorList>
    </citation>
    <scope>NUCLEOTIDE SEQUENCE [LARGE SCALE GENOMIC DNA]</scope>
    <source>
        <strain evidence="5">UCR3666</strain>
    </source>
</reference>
<evidence type="ECO:0000259" key="4">
    <source>
        <dbReference type="PROSITE" id="PS50048"/>
    </source>
</evidence>
<dbReference type="Pfam" id="PF00172">
    <property type="entry name" value="Zn_clus"/>
    <property type="match status" value="1"/>
</dbReference>
<keyword evidence="1" id="KW-0479">Metal-binding</keyword>
<feature type="domain" description="Zn(2)-C6 fungal-type" evidence="4">
    <location>
        <begin position="65"/>
        <end position="95"/>
    </location>
</feature>
<dbReference type="CDD" id="cd00067">
    <property type="entry name" value="GAL4"/>
    <property type="match status" value="1"/>
</dbReference>
<evidence type="ECO:0000256" key="3">
    <source>
        <dbReference type="SAM" id="MobiDB-lite"/>
    </source>
</evidence>
<dbReference type="PANTHER" id="PTHR47785:SF5">
    <property type="entry name" value="ZN(II)2CYS6 TRANSCRIPTION FACTOR (EUROFUNG)"/>
    <property type="match status" value="1"/>
</dbReference>
<feature type="region of interest" description="Disordered" evidence="3">
    <location>
        <begin position="1"/>
        <end position="53"/>
    </location>
</feature>
<dbReference type="GO" id="GO:0008270">
    <property type="term" value="F:zinc ion binding"/>
    <property type="evidence" value="ECO:0007669"/>
    <property type="project" value="InterPro"/>
</dbReference>
<keyword evidence="2" id="KW-0539">Nucleus</keyword>
<dbReference type="SMART" id="SM00066">
    <property type="entry name" value="GAL4"/>
    <property type="match status" value="1"/>
</dbReference>
<name>A0A3M2SGZ9_9HYPO</name>
<accession>A0A3M2SGZ9</accession>
<evidence type="ECO:0000313" key="5">
    <source>
        <dbReference type="EMBL" id="RMJ16836.1"/>
    </source>
</evidence>
<gene>
    <name evidence="5" type="ORF">CDV36_003479</name>
</gene>
<dbReference type="AlphaFoldDB" id="A0A3M2SGZ9"/>
<dbReference type="SUPFAM" id="SSF57701">
    <property type="entry name" value="Zn2/Cys6 DNA-binding domain"/>
    <property type="match status" value="1"/>
</dbReference>
<dbReference type="InterPro" id="IPR053181">
    <property type="entry name" value="EcdB-like_regulator"/>
</dbReference>
<dbReference type="Proteomes" id="UP000277212">
    <property type="component" value="Unassembled WGS sequence"/>
</dbReference>
<feature type="region of interest" description="Disordered" evidence="3">
    <location>
        <begin position="437"/>
        <end position="457"/>
    </location>
</feature>
<proteinExistence type="predicted"/>